<dbReference type="Gene3D" id="3.30.420.40">
    <property type="match status" value="2"/>
</dbReference>
<dbReference type="GO" id="GO:0008741">
    <property type="term" value="F:ribulokinase activity"/>
    <property type="evidence" value="ECO:0007669"/>
    <property type="project" value="UniProtKB-EC"/>
</dbReference>
<feature type="compositionally biased region" description="Basic and acidic residues" evidence="7">
    <location>
        <begin position="310"/>
        <end position="326"/>
    </location>
</feature>
<evidence type="ECO:0000256" key="5">
    <source>
        <dbReference type="ARBA" id="ARBA00022935"/>
    </source>
</evidence>
<dbReference type="CDD" id="cd07781">
    <property type="entry name" value="ASKHA_NBD_FGGY_L-RBK"/>
    <property type="match status" value="1"/>
</dbReference>
<dbReference type="PANTHER" id="PTHR43435:SF4">
    <property type="entry name" value="FGGY CARBOHYDRATE KINASE DOMAIN-CONTAINING PROTEIN"/>
    <property type="match status" value="1"/>
</dbReference>
<keyword evidence="2" id="KW-0547">Nucleotide-binding</keyword>
<feature type="region of interest" description="Disordered" evidence="7">
    <location>
        <begin position="305"/>
        <end position="352"/>
    </location>
</feature>
<dbReference type="AlphaFoldDB" id="A0A3P3XG99"/>
<dbReference type="InterPro" id="IPR005929">
    <property type="entry name" value="Ribulokinase"/>
</dbReference>
<evidence type="ECO:0000256" key="2">
    <source>
        <dbReference type="ARBA" id="ARBA00022741"/>
    </source>
</evidence>
<dbReference type="GO" id="GO:0019150">
    <property type="term" value="F:D-ribulokinase activity"/>
    <property type="evidence" value="ECO:0007669"/>
    <property type="project" value="TreeGrafter"/>
</dbReference>
<feature type="domain" description="Carbohydrate kinase FGGY C-terminal" evidence="8">
    <location>
        <begin position="359"/>
        <end position="553"/>
    </location>
</feature>
<dbReference type="PANTHER" id="PTHR43435">
    <property type="entry name" value="RIBULOKINASE"/>
    <property type="match status" value="1"/>
</dbReference>
<dbReference type="GO" id="GO:0019569">
    <property type="term" value="P:L-arabinose catabolic process to D-xylulose 5-phosphate"/>
    <property type="evidence" value="ECO:0007669"/>
    <property type="project" value="InterPro"/>
</dbReference>
<keyword evidence="4" id="KW-0067">ATP-binding</keyword>
<sequence>MEAVHNPQYVIGIDYGTDSCRAVITDASNGHEMASAVAPYPRWSKGLYCDPAKNQFRQHPLDYIESLETVMQKLAAQTGTELLPHVKAMAIDTTGSTPCLVTEHIEPLAMLPEYSDNPDAMFVLWKDHTATDEAFQINELARKWKVDFTMYEGGVYSSEWFWAKLLHIAKAAPDVIRAGFSAIEHCDWMPALLTGTRSLSQVKRSRCAMGHKAMWHESFGGYPGDEFLGALHPELVRIKKTLGTETFTSDTVFGALTGEWALRLHLSAGIPVAVGAYDAHMGAVGGGVEEGVLVKVMGTSTCDMIVGPKPAEENRAGKPSEEEHAGGARAGGGRATGDHVGEAQTEGGRAAAGESEHLVKGICGQVDGSIVPGMLGYEAGQSAFGDVYAWFKNLLMWPLRELGTEVDQGTEVDAAQARAFIEELDSRIMLMLEKAASQINPGESGVLALDWLNGRRTPDANQKLKGALTGLTLGTTAPMIYRALIEATAFGTRAIVERFELEGVQIRKIRAIGGVARKSPLVMQIVADVLGRPIEIVASDQSVALGAAMFAAVVARIYTSVPHAQAAMKPNIEAVVTPNAANTAIYDGLYRQYLKLGSFIEKELT</sequence>
<keyword evidence="3 9" id="KW-0418">Kinase</keyword>
<proteinExistence type="predicted"/>
<name>A0A3P3XG99_9SPIR</name>
<dbReference type="GO" id="GO:0005737">
    <property type="term" value="C:cytoplasm"/>
    <property type="evidence" value="ECO:0007669"/>
    <property type="project" value="TreeGrafter"/>
</dbReference>
<evidence type="ECO:0000256" key="4">
    <source>
        <dbReference type="ARBA" id="ARBA00022840"/>
    </source>
</evidence>
<evidence type="ECO:0000313" key="9">
    <source>
        <dbReference type="EMBL" id="SLM10526.1"/>
    </source>
</evidence>
<dbReference type="SUPFAM" id="SSF53067">
    <property type="entry name" value="Actin-like ATPase domain"/>
    <property type="match status" value="2"/>
</dbReference>
<evidence type="ECO:0000256" key="7">
    <source>
        <dbReference type="SAM" id="MobiDB-lite"/>
    </source>
</evidence>
<protein>
    <submittedName>
        <fullName evidence="9">L-ribulokinase</fullName>
        <ecNumber evidence="9">2.7.1.16</ecNumber>
    </submittedName>
</protein>
<dbReference type="EMBL" id="FWDM01000007">
    <property type="protein sequence ID" value="SLM10526.1"/>
    <property type="molecule type" value="Genomic_DNA"/>
</dbReference>
<evidence type="ECO:0000256" key="6">
    <source>
        <dbReference type="ARBA" id="ARBA00023277"/>
    </source>
</evidence>
<organism evidence="9">
    <name type="scientific">uncultured spirochete</name>
    <dbReference type="NCBI Taxonomy" id="156406"/>
    <lineage>
        <taxon>Bacteria</taxon>
        <taxon>Pseudomonadati</taxon>
        <taxon>Spirochaetota</taxon>
        <taxon>Spirochaetia</taxon>
        <taxon>Spirochaetales</taxon>
        <taxon>environmental samples</taxon>
    </lineage>
</organism>
<keyword evidence="5" id="KW-0054">Arabinose catabolism</keyword>
<dbReference type="InterPro" id="IPR043129">
    <property type="entry name" value="ATPase_NBD"/>
</dbReference>
<reference evidence="9" key="1">
    <citation type="submission" date="2017-02" db="EMBL/GenBank/DDBJ databases">
        <authorList>
            <person name="Regsiter A."/>
            <person name="William W."/>
        </authorList>
    </citation>
    <scope>NUCLEOTIDE SEQUENCE</scope>
    <source>
        <strain evidence="9">Bib</strain>
    </source>
</reference>
<evidence type="ECO:0000256" key="3">
    <source>
        <dbReference type="ARBA" id="ARBA00022777"/>
    </source>
</evidence>
<accession>A0A3P3XG99</accession>
<dbReference type="Pfam" id="PF02782">
    <property type="entry name" value="FGGY_C"/>
    <property type="match status" value="1"/>
</dbReference>
<dbReference type="GO" id="GO:0005524">
    <property type="term" value="F:ATP binding"/>
    <property type="evidence" value="ECO:0007669"/>
    <property type="project" value="UniProtKB-KW"/>
</dbReference>
<evidence type="ECO:0000256" key="1">
    <source>
        <dbReference type="ARBA" id="ARBA00022679"/>
    </source>
</evidence>
<keyword evidence="6" id="KW-0119">Carbohydrate metabolism</keyword>
<dbReference type="EC" id="2.7.1.16" evidence="9"/>
<gene>
    <name evidence="9" type="primary">araB</name>
    <name evidence="9" type="ORF">SPIROBIBN47_150031</name>
</gene>
<keyword evidence="1 9" id="KW-0808">Transferase</keyword>
<dbReference type="InterPro" id="IPR018485">
    <property type="entry name" value="FGGY_C"/>
</dbReference>
<evidence type="ECO:0000259" key="8">
    <source>
        <dbReference type="Pfam" id="PF02782"/>
    </source>
</evidence>